<accession>A0A7R9I1T7</accession>
<organism evidence="1">
    <name type="scientific">Timema bartmani</name>
    <dbReference type="NCBI Taxonomy" id="61472"/>
    <lineage>
        <taxon>Eukaryota</taxon>
        <taxon>Metazoa</taxon>
        <taxon>Ecdysozoa</taxon>
        <taxon>Arthropoda</taxon>
        <taxon>Hexapoda</taxon>
        <taxon>Insecta</taxon>
        <taxon>Pterygota</taxon>
        <taxon>Neoptera</taxon>
        <taxon>Polyneoptera</taxon>
        <taxon>Phasmatodea</taxon>
        <taxon>Timematodea</taxon>
        <taxon>Timematoidea</taxon>
        <taxon>Timematidae</taxon>
        <taxon>Timema</taxon>
    </lineage>
</organism>
<dbReference type="EMBL" id="OD566165">
    <property type="protein sequence ID" value="CAD7443494.1"/>
    <property type="molecule type" value="Genomic_DNA"/>
</dbReference>
<gene>
    <name evidence="1" type="ORF">TBIB3V08_LOCUS5900</name>
</gene>
<evidence type="ECO:0000313" key="1">
    <source>
        <dbReference type="EMBL" id="CAD7443494.1"/>
    </source>
</evidence>
<sequence length="76" mass="8775">MVLVGITEMDSPGDTISGVINAWRRPFCKAVYPIKILLYRRILVRNKAASWPNSLVLDWSTDDEKIEVYNPGRVYY</sequence>
<reference evidence="1" key="1">
    <citation type="submission" date="2020-11" db="EMBL/GenBank/DDBJ databases">
        <authorList>
            <person name="Tran Van P."/>
        </authorList>
    </citation>
    <scope>NUCLEOTIDE SEQUENCE</scope>
</reference>
<proteinExistence type="predicted"/>
<dbReference type="AlphaFoldDB" id="A0A7R9I1T7"/>
<protein>
    <submittedName>
        <fullName evidence="1">Uncharacterized protein</fullName>
    </submittedName>
</protein>
<name>A0A7R9I1T7_9NEOP</name>